<dbReference type="RefSeq" id="WP_371841199.1">
    <property type="nucleotide sequence ID" value="NZ_JBGMEK010000090.1"/>
</dbReference>
<reference evidence="1 2" key="1">
    <citation type="submission" date="2024-08" db="EMBL/GenBank/DDBJ databases">
        <authorList>
            <person name="Ishaq N."/>
        </authorList>
    </citation>
    <scope>NUCLEOTIDE SEQUENCE [LARGE SCALE GENOMIC DNA]</scope>
    <source>
        <strain evidence="1 2">DSM 18651</strain>
    </source>
</reference>
<dbReference type="Proteomes" id="UP001569428">
    <property type="component" value="Unassembled WGS sequence"/>
</dbReference>
<organism evidence="1 2">
    <name type="scientific">Microbulbifer epialgicus</name>
    <dbReference type="NCBI Taxonomy" id="393907"/>
    <lineage>
        <taxon>Bacteria</taxon>
        <taxon>Pseudomonadati</taxon>
        <taxon>Pseudomonadota</taxon>
        <taxon>Gammaproteobacteria</taxon>
        <taxon>Cellvibrionales</taxon>
        <taxon>Microbulbiferaceae</taxon>
        <taxon>Microbulbifer</taxon>
    </lineage>
</organism>
<protein>
    <submittedName>
        <fullName evidence="1">DUF6710 family protein</fullName>
    </submittedName>
</protein>
<name>A0ABV4P5V3_9GAMM</name>
<accession>A0ABV4P5V3</accession>
<keyword evidence="2" id="KW-1185">Reference proteome</keyword>
<dbReference type="InterPro" id="IPR046556">
    <property type="entry name" value="DUF6710"/>
</dbReference>
<dbReference type="Pfam" id="PF20457">
    <property type="entry name" value="DUF6710"/>
    <property type="match status" value="1"/>
</dbReference>
<dbReference type="EMBL" id="JBGMEK010000090">
    <property type="protein sequence ID" value="MFA0813392.1"/>
    <property type="molecule type" value="Genomic_DNA"/>
</dbReference>
<comment type="caution">
    <text evidence="1">The sequence shown here is derived from an EMBL/GenBank/DDBJ whole genome shotgun (WGS) entry which is preliminary data.</text>
</comment>
<sequence length="233" mass="26524">MKSKILRSIRKLSSKEKISNSQETLQLLLRRAKKMAALGQKEALEDLQRLALRQIQSRHMVDAYLKPDHHAIDPLSEWNDVGITFIPSIKKSLIDFLLDGRRINKGLLPTAKLGRDIVLPTCWHPFSIIHMLGKIGEGRKCGMWSQDPNHSIHYWYPLNIFWVAGGNHSITQGILLAEGEVKASEGYNLSDLYKYVFFNGDSWIDADSGATLGIPRYKEIGYVYEVGRFICQL</sequence>
<gene>
    <name evidence="1" type="ORF">ACCI49_21070</name>
</gene>
<proteinExistence type="predicted"/>
<evidence type="ECO:0000313" key="2">
    <source>
        <dbReference type="Proteomes" id="UP001569428"/>
    </source>
</evidence>
<evidence type="ECO:0000313" key="1">
    <source>
        <dbReference type="EMBL" id="MFA0813392.1"/>
    </source>
</evidence>